<dbReference type="Proteomes" id="UP000887564">
    <property type="component" value="Unplaced"/>
</dbReference>
<keyword evidence="1" id="KW-1185">Reference proteome</keyword>
<accession>A0A914RNR3</accession>
<dbReference type="WBParaSite" id="PEQ_0000794101-mRNA-1">
    <property type="protein sequence ID" value="PEQ_0000794101-mRNA-1"/>
    <property type="gene ID" value="PEQ_0000794101"/>
</dbReference>
<protein>
    <submittedName>
        <fullName evidence="2">Uncharacterized protein</fullName>
    </submittedName>
</protein>
<reference evidence="2" key="1">
    <citation type="submission" date="2022-11" db="UniProtKB">
        <authorList>
            <consortium name="WormBaseParasite"/>
        </authorList>
    </citation>
    <scope>IDENTIFICATION</scope>
</reference>
<proteinExistence type="predicted"/>
<sequence>MIESLDLNRLGGRWIYCFQGRGGEDLALEVTSALDVAYDNPY</sequence>
<evidence type="ECO:0000313" key="2">
    <source>
        <dbReference type="WBParaSite" id="PEQ_0000794101-mRNA-1"/>
    </source>
</evidence>
<organism evidence="1 2">
    <name type="scientific">Parascaris equorum</name>
    <name type="common">Equine roundworm</name>
    <dbReference type="NCBI Taxonomy" id="6256"/>
    <lineage>
        <taxon>Eukaryota</taxon>
        <taxon>Metazoa</taxon>
        <taxon>Ecdysozoa</taxon>
        <taxon>Nematoda</taxon>
        <taxon>Chromadorea</taxon>
        <taxon>Rhabditida</taxon>
        <taxon>Spirurina</taxon>
        <taxon>Ascaridomorpha</taxon>
        <taxon>Ascaridoidea</taxon>
        <taxon>Ascarididae</taxon>
        <taxon>Parascaris</taxon>
    </lineage>
</organism>
<dbReference type="AlphaFoldDB" id="A0A914RNR3"/>
<evidence type="ECO:0000313" key="1">
    <source>
        <dbReference type="Proteomes" id="UP000887564"/>
    </source>
</evidence>
<name>A0A914RNR3_PAREQ</name>